<sequence>MIQVDTGTTETRPDKVETMFLLYRSKHVALIVQMITLAHAHLCIEDPPQRLATGNRTTVDCFQNSNPPCGKDFPQNASTNPKAIKPGSLYGVHLHMPTRHYDPEKPGSYVVSIQKVGDPEFKTLGQWRDGTEEFKILTVKLPDV</sequence>
<gene>
    <name evidence="1" type="ORF">GSLYS_00008234001</name>
</gene>
<protein>
    <submittedName>
        <fullName evidence="1">Uncharacterized protein</fullName>
    </submittedName>
</protein>
<comment type="caution">
    <text evidence="1">The sequence shown here is derived from an EMBL/GenBank/DDBJ whole genome shotgun (WGS) entry which is preliminary data.</text>
</comment>
<evidence type="ECO:0000313" key="1">
    <source>
        <dbReference type="EMBL" id="CAL1534274.1"/>
    </source>
</evidence>
<proteinExistence type="predicted"/>
<keyword evidence="2" id="KW-1185">Reference proteome</keyword>
<organism evidence="1 2">
    <name type="scientific">Lymnaea stagnalis</name>
    <name type="common">Great pond snail</name>
    <name type="synonym">Helix stagnalis</name>
    <dbReference type="NCBI Taxonomy" id="6523"/>
    <lineage>
        <taxon>Eukaryota</taxon>
        <taxon>Metazoa</taxon>
        <taxon>Spiralia</taxon>
        <taxon>Lophotrochozoa</taxon>
        <taxon>Mollusca</taxon>
        <taxon>Gastropoda</taxon>
        <taxon>Heterobranchia</taxon>
        <taxon>Euthyneura</taxon>
        <taxon>Panpulmonata</taxon>
        <taxon>Hygrophila</taxon>
        <taxon>Lymnaeoidea</taxon>
        <taxon>Lymnaeidae</taxon>
        <taxon>Lymnaea</taxon>
    </lineage>
</organism>
<reference evidence="1 2" key="1">
    <citation type="submission" date="2024-04" db="EMBL/GenBank/DDBJ databases">
        <authorList>
            <consortium name="Genoscope - CEA"/>
            <person name="William W."/>
        </authorList>
    </citation>
    <scope>NUCLEOTIDE SEQUENCE [LARGE SCALE GENOMIC DNA]</scope>
</reference>
<accession>A0AAV2HJS5</accession>
<dbReference type="Proteomes" id="UP001497497">
    <property type="component" value="Unassembled WGS sequence"/>
</dbReference>
<dbReference type="EMBL" id="CAXITT010000166">
    <property type="protein sequence ID" value="CAL1534274.1"/>
    <property type="molecule type" value="Genomic_DNA"/>
</dbReference>
<name>A0AAV2HJS5_LYMST</name>
<evidence type="ECO:0000313" key="2">
    <source>
        <dbReference type="Proteomes" id="UP001497497"/>
    </source>
</evidence>
<dbReference type="AlphaFoldDB" id="A0AAV2HJS5"/>